<gene>
    <name evidence="1" type="ORF">MNBD_BACTEROID05-1063</name>
</gene>
<dbReference type="AlphaFoldDB" id="A0A3B0TH64"/>
<proteinExistence type="predicted"/>
<name>A0A3B0TH64_9ZZZZ</name>
<dbReference type="InterPro" id="IPR046601">
    <property type="entry name" value="DUF6660"/>
</dbReference>
<accession>A0A3B0TH64</accession>
<organism evidence="1">
    <name type="scientific">hydrothermal vent metagenome</name>
    <dbReference type="NCBI Taxonomy" id="652676"/>
    <lineage>
        <taxon>unclassified sequences</taxon>
        <taxon>metagenomes</taxon>
        <taxon>ecological metagenomes</taxon>
    </lineage>
</organism>
<protein>
    <submittedName>
        <fullName evidence="1">Uncharacterized protein</fullName>
    </submittedName>
</protein>
<dbReference type="Pfam" id="PF20365">
    <property type="entry name" value="DUF6660"/>
    <property type="match status" value="1"/>
</dbReference>
<sequence length="103" mass="11637">MKYIVIILSIFTITMSAIPCDDDVINYSAEITVISQDSHGDRNDTEDLCSPFCTCVCCASVVIQPTFLQETLISENIYSDLSTNYLFSYSSDYLNRIFQPPRV</sequence>
<reference evidence="1" key="1">
    <citation type="submission" date="2018-06" db="EMBL/GenBank/DDBJ databases">
        <authorList>
            <person name="Zhirakovskaya E."/>
        </authorList>
    </citation>
    <scope>NUCLEOTIDE SEQUENCE</scope>
</reference>
<dbReference type="EMBL" id="UOEN01000308">
    <property type="protein sequence ID" value="VAW16180.1"/>
    <property type="molecule type" value="Genomic_DNA"/>
</dbReference>
<evidence type="ECO:0000313" key="1">
    <source>
        <dbReference type="EMBL" id="VAW16180.1"/>
    </source>
</evidence>